<sequence>MLARSLLGALACATAACWATQLPLGSTYREGAVAFDASPRIELPLASSSSSSSSSNVVEKMLASHHEERRGGHVVLTHSDFPEVSVRIKQVGKKTRQVSDMLSPLHTHNSTDDEAFCDPTVASYTGYIDLIDGKSLFFYFFESRSNPAKDPVMMWTNGGPGASSAMGLFQELGPCRVPFTNGTQREGPPINGTEWFRYSWNTNANVFFIDQPVGVGFSYTRYGVHTSDTDQGARDVYAFLRLFFAAFDKFQSNEFILSGESYAGRYLPRYASEIVDRNKAIKRAADKSGRKIKKGELINLTRMAIGNGLSDIAKQIPMYYDFSCTHRSGVHPQLSIETCKRLKTIKGRCLRELNDACRQSFDFDRCALHAQACDEEFSSAYMSTGRNPYNVEDGCPTGVENDLCYPITKDIARYLDRSDVREILGVPPVGEFKHFNVENFKVSERFGRTGDILVSSADYVEQVLERGIEVMIYVGKLDWICNHVGNLNWVKDLDWTHGDEFHAKKAYRWLVDGKEVGEAKAGGRLQWATVEGAGHMVPYDQPKVAYELLKRWLARQDL</sequence>
<protein>
    <recommendedName>
        <fullName evidence="7">Carboxypeptidase</fullName>
        <ecNumber evidence="7">3.4.16.-</ecNumber>
    </recommendedName>
</protein>
<dbReference type="AlphaFoldDB" id="A0A316YHL5"/>
<dbReference type="EC" id="3.4.16.-" evidence="7"/>
<keyword evidence="6" id="KW-0325">Glycoprotein</keyword>
<reference evidence="8 9" key="1">
    <citation type="journal article" date="2018" name="Mol. Biol. Evol.">
        <title>Broad Genomic Sampling Reveals a Smut Pathogenic Ancestry of the Fungal Clade Ustilaginomycotina.</title>
        <authorList>
            <person name="Kijpornyongpan T."/>
            <person name="Mondo S.J."/>
            <person name="Barry K."/>
            <person name="Sandor L."/>
            <person name="Lee J."/>
            <person name="Lipzen A."/>
            <person name="Pangilinan J."/>
            <person name="LaButti K."/>
            <person name="Hainaut M."/>
            <person name="Henrissat B."/>
            <person name="Grigoriev I.V."/>
            <person name="Spatafora J.W."/>
            <person name="Aime M.C."/>
        </authorList>
    </citation>
    <scope>NUCLEOTIDE SEQUENCE [LARGE SCALE GENOMIC DNA]</scope>
    <source>
        <strain evidence="8 9">MCA 4198</strain>
    </source>
</reference>
<evidence type="ECO:0000256" key="3">
    <source>
        <dbReference type="ARBA" id="ARBA00022670"/>
    </source>
</evidence>
<organism evidence="8 9">
    <name type="scientific">Acaromyces ingoldii</name>
    <dbReference type="NCBI Taxonomy" id="215250"/>
    <lineage>
        <taxon>Eukaryota</taxon>
        <taxon>Fungi</taxon>
        <taxon>Dikarya</taxon>
        <taxon>Basidiomycota</taxon>
        <taxon>Ustilaginomycotina</taxon>
        <taxon>Exobasidiomycetes</taxon>
        <taxon>Exobasidiales</taxon>
        <taxon>Cryptobasidiaceae</taxon>
        <taxon>Acaromyces</taxon>
    </lineage>
</organism>
<evidence type="ECO:0000313" key="8">
    <source>
        <dbReference type="EMBL" id="PWN88566.1"/>
    </source>
</evidence>
<gene>
    <name evidence="8" type="ORF">FA10DRAFT_268749</name>
</gene>
<accession>A0A316YHL5</accession>
<evidence type="ECO:0000313" key="9">
    <source>
        <dbReference type="Proteomes" id="UP000245768"/>
    </source>
</evidence>
<dbReference type="GeneID" id="37044375"/>
<name>A0A316YHL5_9BASI</name>
<dbReference type="PROSITE" id="PS00131">
    <property type="entry name" value="CARBOXYPEPT_SER_SER"/>
    <property type="match status" value="1"/>
</dbReference>
<keyword evidence="9" id="KW-1185">Reference proteome</keyword>
<feature type="chain" id="PRO_5016189422" description="Carboxypeptidase" evidence="7">
    <location>
        <begin position="20"/>
        <end position="558"/>
    </location>
</feature>
<dbReference type="Gene3D" id="1.10.287.410">
    <property type="match status" value="1"/>
</dbReference>
<dbReference type="PANTHER" id="PTHR11802:SF113">
    <property type="entry name" value="SERINE CARBOXYPEPTIDASE CTSA-4.1"/>
    <property type="match status" value="1"/>
</dbReference>
<dbReference type="Proteomes" id="UP000245768">
    <property type="component" value="Unassembled WGS sequence"/>
</dbReference>
<dbReference type="InterPro" id="IPR033124">
    <property type="entry name" value="Ser_caboxypep_his_AS"/>
</dbReference>
<evidence type="ECO:0000256" key="5">
    <source>
        <dbReference type="ARBA" id="ARBA00022801"/>
    </source>
</evidence>
<dbReference type="OrthoDB" id="443318at2759"/>
<feature type="signal peptide" evidence="7">
    <location>
        <begin position="1"/>
        <end position="19"/>
    </location>
</feature>
<keyword evidence="2 7" id="KW-0121">Carboxypeptidase</keyword>
<evidence type="ECO:0000256" key="4">
    <source>
        <dbReference type="ARBA" id="ARBA00022729"/>
    </source>
</evidence>
<evidence type="ECO:0000256" key="6">
    <source>
        <dbReference type="ARBA" id="ARBA00023180"/>
    </source>
</evidence>
<dbReference type="GO" id="GO:0000324">
    <property type="term" value="C:fungal-type vacuole"/>
    <property type="evidence" value="ECO:0007669"/>
    <property type="project" value="TreeGrafter"/>
</dbReference>
<dbReference type="PANTHER" id="PTHR11802">
    <property type="entry name" value="SERINE PROTEASE FAMILY S10 SERINE CARBOXYPEPTIDASE"/>
    <property type="match status" value="1"/>
</dbReference>
<comment type="similarity">
    <text evidence="1 7">Belongs to the peptidase S10 family.</text>
</comment>
<dbReference type="GO" id="GO:0006508">
    <property type="term" value="P:proteolysis"/>
    <property type="evidence" value="ECO:0007669"/>
    <property type="project" value="UniProtKB-KW"/>
</dbReference>
<evidence type="ECO:0000256" key="1">
    <source>
        <dbReference type="ARBA" id="ARBA00009431"/>
    </source>
</evidence>
<dbReference type="InParanoid" id="A0A316YHL5"/>
<keyword evidence="4 7" id="KW-0732">Signal</keyword>
<proteinExistence type="inferred from homology"/>
<dbReference type="Gene3D" id="3.40.50.1820">
    <property type="entry name" value="alpha/beta hydrolase"/>
    <property type="match status" value="1"/>
</dbReference>
<dbReference type="RefSeq" id="XP_025375764.1">
    <property type="nucleotide sequence ID" value="XM_025522459.1"/>
</dbReference>
<keyword evidence="5 7" id="KW-0378">Hydrolase</keyword>
<evidence type="ECO:0000256" key="2">
    <source>
        <dbReference type="ARBA" id="ARBA00022645"/>
    </source>
</evidence>
<keyword evidence="3 7" id="KW-0645">Protease</keyword>
<dbReference type="PRINTS" id="PR00724">
    <property type="entry name" value="CRBOXYPTASEC"/>
</dbReference>
<dbReference type="STRING" id="215250.A0A316YHL5"/>
<dbReference type="PROSITE" id="PS00560">
    <property type="entry name" value="CARBOXYPEPT_SER_HIS"/>
    <property type="match status" value="1"/>
</dbReference>
<evidence type="ECO:0000256" key="7">
    <source>
        <dbReference type="RuleBase" id="RU361156"/>
    </source>
</evidence>
<dbReference type="InterPro" id="IPR001563">
    <property type="entry name" value="Peptidase_S10"/>
</dbReference>
<dbReference type="EMBL" id="KZ819638">
    <property type="protein sequence ID" value="PWN88566.1"/>
    <property type="molecule type" value="Genomic_DNA"/>
</dbReference>
<dbReference type="InterPro" id="IPR029058">
    <property type="entry name" value="AB_hydrolase_fold"/>
</dbReference>
<dbReference type="Pfam" id="PF00450">
    <property type="entry name" value="Peptidase_S10"/>
    <property type="match status" value="1"/>
</dbReference>
<dbReference type="GO" id="GO:0004185">
    <property type="term" value="F:serine-type carboxypeptidase activity"/>
    <property type="evidence" value="ECO:0007669"/>
    <property type="project" value="UniProtKB-UniRule"/>
</dbReference>
<dbReference type="SUPFAM" id="SSF53474">
    <property type="entry name" value="alpha/beta-Hydrolases"/>
    <property type="match status" value="1"/>
</dbReference>
<dbReference type="PROSITE" id="PS51257">
    <property type="entry name" value="PROKAR_LIPOPROTEIN"/>
    <property type="match status" value="1"/>
</dbReference>
<dbReference type="InterPro" id="IPR018202">
    <property type="entry name" value="Ser_caboxypep_ser_AS"/>
</dbReference>